<evidence type="ECO:0000259" key="1">
    <source>
        <dbReference type="Pfam" id="PF07848"/>
    </source>
</evidence>
<evidence type="ECO:0000313" key="5">
    <source>
        <dbReference type="Proteomes" id="UP000021053"/>
    </source>
</evidence>
<dbReference type="EMBL" id="JFBT01000001">
    <property type="protein sequence ID" value="EXG82705.1"/>
    <property type="molecule type" value="Genomic_DNA"/>
</dbReference>
<sequence>MTAEEIDGGFRLPRAQGGPNPQHLFVTLFGDYWWARSEHLPSAGLVALAEEFGISAASARAALSRLRRRNLLSASKVGRHTYYGLAPTTRQTIVEGGARILSFGTDDQAEWDGTWLVVAFSIPEDQRDVRHTLRTRLRWLGFACLYDGVWVSAGGDASGADAKAVVRECGIRDASVFRATSLDAVGEDAGRHPLSAWDLDHLSAVYQDFIDRFEPLYQRILDGDIRSSEALVERTAVMDVWRSFPGLDPGLPSQVLPSGWPRHRAREVFSSVYDSLGPLAQVRFQHILSRYAPGLAPLVDHHLTTSGPMVPELAADLTGQVGHLPA</sequence>
<dbReference type="Gene3D" id="3.30.70.2650">
    <property type="match status" value="1"/>
</dbReference>
<accession>A0A010YR86</accession>
<dbReference type="Gene3D" id="1.10.10.10">
    <property type="entry name" value="Winged helix-like DNA-binding domain superfamily/Winged helix DNA-binding domain"/>
    <property type="match status" value="1"/>
</dbReference>
<feature type="domain" description="Transcriptional repressor PaaX-like central Cas2-like" evidence="3">
    <location>
        <begin position="109"/>
        <end position="182"/>
    </location>
</feature>
<dbReference type="Gene3D" id="1.20.58.1460">
    <property type="match status" value="1"/>
</dbReference>
<evidence type="ECO:0000313" key="4">
    <source>
        <dbReference type="EMBL" id="EXG82705.1"/>
    </source>
</evidence>
<reference evidence="4 5" key="1">
    <citation type="submission" date="2013-07" db="EMBL/GenBank/DDBJ databases">
        <authorList>
            <consortium name="DOE Joint Genome Institute"/>
            <person name="Eisen J."/>
            <person name="Huntemann M."/>
            <person name="Han J."/>
            <person name="Chen A."/>
            <person name="Kyrpides N."/>
            <person name="Mavromatis K."/>
            <person name="Markowitz V."/>
            <person name="Palaniappan K."/>
            <person name="Ivanova N."/>
            <person name="Schaumberg A."/>
            <person name="Pati A."/>
            <person name="Liolios K."/>
            <person name="Nordberg H.P."/>
            <person name="Cantor M.N."/>
            <person name="Hua S.X."/>
            <person name="Woyke T."/>
        </authorList>
    </citation>
    <scope>NUCLEOTIDE SEQUENCE [LARGE SCALE GENOMIC DNA]</scope>
    <source>
        <strain evidence="4 5">DSM 44712</strain>
    </source>
</reference>
<dbReference type="RefSeq" id="WP_051570637.1">
    <property type="nucleotide sequence ID" value="NZ_KK073874.1"/>
</dbReference>
<dbReference type="InterPro" id="IPR036390">
    <property type="entry name" value="WH_DNA-bd_sf"/>
</dbReference>
<dbReference type="PIRSF" id="PIRSF020623">
    <property type="entry name" value="PaaX"/>
    <property type="match status" value="1"/>
</dbReference>
<dbReference type="InterPro" id="IPR013225">
    <property type="entry name" value="PaaX_C"/>
</dbReference>
<dbReference type="PANTHER" id="PTHR30319:SF1">
    <property type="entry name" value="TRANSCRIPTIONAL REPRESSOR PAAX"/>
    <property type="match status" value="1"/>
</dbReference>
<comment type="caution">
    <text evidence="4">The sequence shown here is derived from an EMBL/GenBank/DDBJ whole genome shotgun (WGS) entry which is preliminary data.</text>
</comment>
<dbReference type="Pfam" id="PF08223">
    <property type="entry name" value="PaaX_C"/>
    <property type="match status" value="1"/>
</dbReference>
<dbReference type="InterPro" id="IPR048846">
    <property type="entry name" value="PaaX-like_central"/>
</dbReference>
<dbReference type="Pfam" id="PF07848">
    <property type="entry name" value="PaaX"/>
    <property type="match status" value="1"/>
</dbReference>
<evidence type="ECO:0000259" key="2">
    <source>
        <dbReference type="Pfam" id="PF08223"/>
    </source>
</evidence>
<feature type="domain" description="Transcriptional repressor PaaX-like C-terminal" evidence="2">
    <location>
        <begin position="197"/>
        <end position="281"/>
    </location>
</feature>
<dbReference type="AlphaFoldDB" id="A0A010YR86"/>
<dbReference type="Proteomes" id="UP000021053">
    <property type="component" value="Unassembled WGS sequence"/>
</dbReference>
<dbReference type="SUPFAM" id="SSF46785">
    <property type="entry name" value="Winged helix' DNA-binding domain"/>
    <property type="match status" value="1"/>
</dbReference>
<dbReference type="InterPro" id="IPR011965">
    <property type="entry name" value="PaaX_trns_reg"/>
</dbReference>
<feature type="domain" description="Transcriptional repressor PaaX-like N-terminal" evidence="1">
    <location>
        <begin position="22"/>
        <end position="86"/>
    </location>
</feature>
<proteinExistence type="predicted"/>
<dbReference type="PANTHER" id="PTHR30319">
    <property type="entry name" value="PHENYLACETIC ACID REGULATOR-RELATED TRANSCRIPTIONAL REPRESSOR"/>
    <property type="match status" value="1"/>
</dbReference>
<protein>
    <submittedName>
        <fullName evidence="4">Phenylacetic acid-responsive transcriptional repressor</fullName>
    </submittedName>
</protein>
<gene>
    <name evidence="4" type="ORF">CryarDRAFT_3905</name>
</gene>
<dbReference type="InterPro" id="IPR012906">
    <property type="entry name" value="PaaX-like_N"/>
</dbReference>
<keyword evidence="5" id="KW-1185">Reference proteome</keyword>
<dbReference type="GO" id="GO:0006351">
    <property type="term" value="P:DNA-templated transcription"/>
    <property type="evidence" value="ECO:0007669"/>
    <property type="project" value="InterPro"/>
</dbReference>
<dbReference type="HOGENOM" id="CLU_067515_1_0_11"/>
<dbReference type="Pfam" id="PF20803">
    <property type="entry name" value="PaaX_M"/>
    <property type="match status" value="1"/>
</dbReference>
<name>A0A010YR86_9ACTN</name>
<dbReference type="InterPro" id="IPR036388">
    <property type="entry name" value="WH-like_DNA-bd_sf"/>
</dbReference>
<dbReference type="PATRIC" id="fig|927661.3.peg.3874"/>
<evidence type="ECO:0000259" key="3">
    <source>
        <dbReference type="Pfam" id="PF20803"/>
    </source>
</evidence>
<organism evidence="4 5">
    <name type="scientific">Cryptosporangium arvum DSM 44712</name>
    <dbReference type="NCBI Taxonomy" id="927661"/>
    <lineage>
        <taxon>Bacteria</taxon>
        <taxon>Bacillati</taxon>
        <taxon>Actinomycetota</taxon>
        <taxon>Actinomycetes</taxon>
        <taxon>Cryptosporangiales</taxon>
        <taxon>Cryptosporangiaceae</taxon>
        <taxon>Cryptosporangium</taxon>
    </lineage>
</organism>